<reference evidence="2 3" key="1">
    <citation type="journal article" date="2024" name="G3 (Bethesda)">
        <title>Genome assembly of Hibiscus sabdariffa L. provides insights into metabolisms of medicinal natural products.</title>
        <authorList>
            <person name="Kim T."/>
        </authorList>
    </citation>
    <scope>NUCLEOTIDE SEQUENCE [LARGE SCALE GENOMIC DNA]</scope>
    <source>
        <strain evidence="2">TK-2024</strain>
        <tissue evidence="2">Old leaves</tissue>
    </source>
</reference>
<evidence type="ECO:0000256" key="1">
    <source>
        <dbReference type="SAM" id="MobiDB-lite"/>
    </source>
</evidence>
<protein>
    <submittedName>
        <fullName evidence="2">Uncharacterized protein</fullName>
    </submittedName>
</protein>
<sequence length="75" mass="8319">MTKNEYVPLFETRQVKGRILFSLPVELRQPNSSRPSPLSKVRKRITGRGHIRMHGGSVDRAAEHGGEHGSVSDGI</sequence>
<comment type="caution">
    <text evidence="2">The sequence shown here is derived from an EMBL/GenBank/DDBJ whole genome shotgun (WGS) entry which is preliminary data.</text>
</comment>
<dbReference type="Proteomes" id="UP001396334">
    <property type="component" value="Unassembled WGS sequence"/>
</dbReference>
<proteinExistence type="predicted"/>
<keyword evidence="3" id="KW-1185">Reference proteome</keyword>
<accession>A0ABR2RX88</accession>
<dbReference type="EMBL" id="JBBPBN010000020">
    <property type="protein sequence ID" value="KAK9017581.1"/>
    <property type="molecule type" value="Genomic_DNA"/>
</dbReference>
<feature type="region of interest" description="Disordered" evidence="1">
    <location>
        <begin position="52"/>
        <end position="75"/>
    </location>
</feature>
<organism evidence="2 3">
    <name type="scientific">Hibiscus sabdariffa</name>
    <name type="common">roselle</name>
    <dbReference type="NCBI Taxonomy" id="183260"/>
    <lineage>
        <taxon>Eukaryota</taxon>
        <taxon>Viridiplantae</taxon>
        <taxon>Streptophyta</taxon>
        <taxon>Embryophyta</taxon>
        <taxon>Tracheophyta</taxon>
        <taxon>Spermatophyta</taxon>
        <taxon>Magnoliopsida</taxon>
        <taxon>eudicotyledons</taxon>
        <taxon>Gunneridae</taxon>
        <taxon>Pentapetalae</taxon>
        <taxon>rosids</taxon>
        <taxon>malvids</taxon>
        <taxon>Malvales</taxon>
        <taxon>Malvaceae</taxon>
        <taxon>Malvoideae</taxon>
        <taxon>Hibiscus</taxon>
    </lineage>
</organism>
<name>A0ABR2RX88_9ROSI</name>
<gene>
    <name evidence="2" type="ORF">V6N11_080059</name>
</gene>
<evidence type="ECO:0000313" key="2">
    <source>
        <dbReference type="EMBL" id="KAK9017581.1"/>
    </source>
</evidence>
<evidence type="ECO:0000313" key="3">
    <source>
        <dbReference type="Proteomes" id="UP001396334"/>
    </source>
</evidence>